<evidence type="ECO:0000256" key="2">
    <source>
        <dbReference type="ARBA" id="ARBA00022692"/>
    </source>
</evidence>
<feature type="transmembrane region" description="Helical" evidence="5">
    <location>
        <begin position="289"/>
        <end position="308"/>
    </location>
</feature>
<evidence type="ECO:0000313" key="7">
    <source>
        <dbReference type="EMBL" id="QDS94060.1"/>
    </source>
</evidence>
<feature type="domain" description="Sodium/calcium exchanger membrane region" evidence="6">
    <location>
        <begin position="192"/>
        <end position="333"/>
    </location>
</feature>
<dbReference type="PANTHER" id="PTHR10846">
    <property type="entry name" value="SODIUM/POTASSIUM/CALCIUM EXCHANGER"/>
    <property type="match status" value="1"/>
</dbReference>
<feature type="transmembrane region" description="Helical" evidence="5">
    <location>
        <begin position="188"/>
        <end position="210"/>
    </location>
</feature>
<keyword evidence="4 5" id="KW-0472">Membrane</keyword>
<proteinExistence type="predicted"/>
<feature type="domain" description="Sodium/calcium exchanger membrane region" evidence="6">
    <location>
        <begin position="18"/>
        <end position="156"/>
    </location>
</feature>
<feature type="transmembrane region" description="Helical" evidence="5">
    <location>
        <begin position="48"/>
        <end position="71"/>
    </location>
</feature>
<dbReference type="EMBL" id="CP036262">
    <property type="protein sequence ID" value="QDS94060.1"/>
    <property type="molecule type" value="Genomic_DNA"/>
</dbReference>
<keyword evidence="3 5" id="KW-1133">Transmembrane helix</keyword>
<dbReference type="PANTHER" id="PTHR10846:SF8">
    <property type="entry name" value="INNER MEMBRANE PROTEIN YRBG"/>
    <property type="match status" value="1"/>
</dbReference>
<gene>
    <name evidence="7" type="primary">yrbG_2</name>
    <name evidence="7" type="ORF">FF011L_28380</name>
</gene>
<evidence type="ECO:0000256" key="3">
    <source>
        <dbReference type="ARBA" id="ARBA00022989"/>
    </source>
</evidence>
<dbReference type="Gene3D" id="6.10.280.80">
    <property type="entry name" value="NCX, peripheral helical region"/>
    <property type="match status" value="1"/>
</dbReference>
<organism evidence="7 8">
    <name type="scientific">Roseimaritima multifibrata</name>
    <dbReference type="NCBI Taxonomy" id="1930274"/>
    <lineage>
        <taxon>Bacteria</taxon>
        <taxon>Pseudomonadati</taxon>
        <taxon>Planctomycetota</taxon>
        <taxon>Planctomycetia</taxon>
        <taxon>Pirellulales</taxon>
        <taxon>Pirellulaceae</taxon>
        <taxon>Roseimaritima</taxon>
    </lineage>
</organism>
<dbReference type="GO" id="GO:0005262">
    <property type="term" value="F:calcium channel activity"/>
    <property type="evidence" value="ECO:0007669"/>
    <property type="project" value="TreeGrafter"/>
</dbReference>
<feature type="transmembrane region" description="Helical" evidence="5">
    <location>
        <begin position="116"/>
        <end position="137"/>
    </location>
</feature>
<feature type="transmembrane region" description="Helical" evidence="5">
    <location>
        <begin position="349"/>
        <end position="368"/>
    </location>
</feature>
<feature type="transmembrane region" description="Helical" evidence="5">
    <location>
        <begin position="91"/>
        <end position="109"/>
    </location>
</feature>
<dbReference type="InterPro" id="IPR004481">
    <property type="entry name" value="K/Na/Ca-exchanger"/>
</dbReference>
<dbReference type="GO" id="GO:0005886">
    <property type="term" value="C:plasma membrane"/>
    <property type="evidence" value="ECO:0007669"/>
    <property type="project" value="TreeGrafter"/>
</dbReference>
<evidence type="ECO:0000256" key="1">
    <source>
        <dbReference type="ARBA" id="ARBA00004141"/>
    </source>
</evidence>
<evidence type="ECO:0000259" key="6">
    <source>
        <dbReference type="Pfam" id="PF01699"/>
    </source>
</evidence>
<dbReference type="GO" id="GO:0006874">
    <property type="term" value="P:intracellular calcium ion homeostasis"/>
    <property type="evidence" value="ECO:0007669"/>
    <property type="project" value="TreeGrafter"/>
</dbReference>
<dbReference type="Pfam" id="PF01699">
    <property type="entry name" value="Na_Ca_ex"/>
    <property type="match status" value="2"/>
</dbReference>
<feature type="transmembrane region" description="Helical" evidence="5">
    <location>
        <begin position="18"/>
        <end position="36"/>
    </location>
</feature>
<name>A0A517MGP4_9BACT</name>
<dbReference type="KEGG" id="rml:FF011L_28380"/>
<feature type="transmembrane region" description="Helical" evidence="5">
    <location>
        <begin position="256"/>
        <end position="283"/>
    </location>
</feature>
<comment type="subcellular location">
    <subcellularLocation>
        <location evidence="1">Membrane</location>
        <topology evidence="1">Multi-pass membrane protein</topology>
    </subcellularLocation>
</comment>
<dbReference type="RefSeq" id="WP_246109393.1">
    <property type="nucleotide sequence ID" value="NZ_CP036262.1"/>
</dbReference>
<dbReference type="InterPro" id="IPR004837">
    <property type="entry name" value="NaCa_Exmemb"/>
</dbReference>
<accession>A0A517MGP4</accession>
<dbReference type="NCBIfam" id="TIGR00367">
    <property type="entry name" value="calcium/sodium antiporter"/>
    <property type="match status" value="1"/>
</dbReference>
<evidence type="ECO:0000256" key="5">
    <source>
        <dbReference type="SAM" id="Phobius"/>
    </source>
</evidence>
<evidence type="ECO:0000256" key="4">
    <source>
        <dbReference type="ARBA" id="ARBA00023136"/>
    </source>
</evidence>
<feature type="transmembrane region" description="Helical" evidence="5">
    <location>
        <begin position="320"/>
        <end position="337"/>
    </location>
</feature>
<dbReference type="Gene3D" id="1.20.1420.30">
    <property type="entry name" value="NCX, central ion-binding region"/>
    <property type="match status" value="1"/>
</dbReference>
<dbReference type="InterPro" id="IPR044880">
    <property type="entry name" value="NCX_ion-bd_dom_sf"/>
</dbReference>
<protein>
    <submittedName>
        <fullName evidence="7">Inner membrane protein YrbG</fullName>
    </submittedName>
</protein>
<dbReference type="Proteomes" id="UP000320672">
    <property type="component" value="Chromosome"/>
</dbReference>
<feature type="transmembrane region" description="Helical" evidence="5">
    <location>
        <begin position="143"/>
        <end position="161"/>
    </location>
</feature>
<dbReference type="GO" id="GO:0008273">
    <property type="term" value="F:calcium, potassium:sodium antiporter activity"/>
    <property type="evidence" value="ECO:0007669"/>
    <property type="project" value="TreeGrafter"/>
</dbReference>
<reference evidence="7 8" key="1">
    <citation type="submission" date="2019-02" db="EMBL/GenBank/DDBJ databases">
        <title>Deep-cultivation of Planctomycetes and their phenomic and genomic characterization uncovers novel biology.</title>
        <authorList>
            <person name="Wiegand S."/>
            <person name="Jogler M."/>
            <person name="Boedeker C."/>
            <person name="Pinto D."/>
            <person name="Vollmers J."/>
            <person name="Rivas-Marin E."/>
            <person name="Kohn T."/>
            <person name="Peeters S.H."/>
            <person name="Heuer A."/>
            <person name="Rast P."/>
            <person name="Oberbeckmann S."/>
            <person name="Bunk B."/>
            <person name="Jeske O."/>
            <person name="Meyerdierks A."/>
            <person name="Storesund J.E."/>
            <person name="Kallscheuer N."/>
            <person name="Luecker S."/>
            <person name="Lage O.M."/>
            <person name="Pohl T."/>
            <person name="Merkel B.J."/>
            <person name="Hornburger P."/>
            <person name="Mueller R.-W."/>
            <person name="Bruemmer F."/>
            <person name="Labrenz M."/>
            <person name="Spormann A.M."/>
            <person name="Op den Camp H."/>
            <person name="Overmann J."/>
            <person name="Amann R."/>
            <person name="Jetten M.S.M."/>
            <person name="Mascher T."/>
            <person name="Medema M.H."/>
            <person name="Devos D.P."/>
            <person name="Kaster A.-K."/>
            <person name="Ovreas L."/>
            <person name="Rohde M."/>
            <person name="Galperin M.Y."/>
            <person name="Jogler C."/>
        </authorList>
    </citation>
    <scope>NUCLEOTIDE SEQUENCE [LARGE SCALE GENOMIC DNA]</scope>
    <source>
        <strain evidence="7 8">FF011L</strain>
    </source>
</reference>
<sequence length="378" mass="39826">MSADNFVLLPQLKCLMNYLWLLIGLIVLMLGAELLVRGAVALAELAKISPLVIGLTVLAFGTSAPELAVSAVSSLEGEAEIAFGNVVGSNIVNLLLILGLSAAIVPLSVSRRLLRVDVPIMVVASFAAWVAAMNGTISRLEGAAMLAAFFIYNAWLLHSTARDKRVAKAAAAELGETADFDKVPFSKFVLNALLVLIGLGLLVVGAQLLVDSATNIARAIGVSDVVIGLTIVAIGTSLPELATSLAAAIKGERDMAVGNVVGSNLFNLLLVLSTAAILAPTGIPVSQDVIWFDLAFMTLVALLCWPMCQTQMQVTRTEGITLALLYVAYASILVADAKGVTMVTTLKPILCYAIIPLLILGILGKSMLTKRRRYITEK</sequence>
<evidence type="ECO:0000313" key="8">
    <source>
        <dbReference type="Proteomes" id="UP000320672"/>
    </source>
</evidence>
<keyword evidence="2 5" id="KW-0812">Transmembrane</keyword>
<dbReference type="AlphaFoldDB" id="A0A517MGP4"/>
<keyword evidence="8" id="KW-1185">Reference proteome</keyword>